<sequence>MRGLILIGIILVLIVISSILIYTQYYSKMGTHSKPIVTTPEKSLRIVSLAPSDTQILISLGLGKNIVGLDEYSFELLQDLNETSLIPSNVTMFSSISPPNISGILLLHPDIVVLEYGLDYQYIPDMEKAGLNLLVTNTDYALSLAQIEENILNIAQQFNKTQVGKEIVNWMNSHMINYTPSVNVTYLIWIEPNGEAYTAGGNVFINNLLVLAGGKNVFANESGYPLVTVSNILIANPQVIIAQSVYNYTYTIQLIEKYYSTTSAVRDGKVYVISGLAVDLIDEPSVLSVYGAVLFHDILIGKAPHYINTTWVKENLNVSLPVF</sequence>
<dbReference type="InterPro" id="IPR050902">
    <property type="entry name" value="ABC_Transporter_SBP"/>
</dbReference>
<dbReference type="Pfam" id="PF01497">
    <property type="entry name" value="Peripla_BP_2"/>
    <property type="match status" value="1"/>
</dbReference>
<evidence type="ECO:0000313" key="4">
    <source>
        <dbReference type="Proteomes" id="UP000423396"/>
    </source>
</evidence>
<evidence type="ECO:0000313" key="3">
    <source>
        <dbReference type="EMBL" id="QGR19112.1"/>
    </source>
</evidence>
<feature type="transmembrane region" description="Helical" evidence="1">
    <location>
        <begin position="6"/>
        <end position="25"/>
    </location>
</feature>
<organism evidence="3 4">
    <name type="scientific">Stygiolobus azoricus</name>
    <dbReference type="NCBI Taxonomy" id="41675"/>
    <lineage>
        <taxon>Archaea</taxon>
        <taxon>Thermoproteota</taxon>
        <taxon>Thermoprotei</taxon>
        <taxon>Sulfolobales</taxon>
        <taxon>Sulfolobaceae</taxon>
        <taxon>Stygiolobus</taxon>
    </lineage>
</organism>
<feature type="domain" description="Fe/B12 periplasmic-binding" evidence="2">
    <location>
        <begin position="45"/>
        <end position="303"/>
    </location>
</feature>
<reference evidence="3 4" key="1">
    <citation type="submission" date="2019-10" db="EMBL/GenBank/DDBJ databases">
        <title>Genome Sequences from Six Type Strain Members of the Archaeal Family Sulfolobaceae: Acidianus ambivalens, Acidianus infernus, Metallosphaera prunae, Stygiolobus azoricus, Sulfolobus metallicus, and Sulfurisphaera ohwakuensis.</title>
        <authorList>
            <person name="Counts J.A."/>
            <person name="Kelly R.M."/>
        </authorList>
    </citation>
    <scope>NUCLEOTIDE SEQUENCE [LARGE SCALE GENOMIC DNA]</scope>
    <source>
        <strain evidence="3 4">FC6</strain>
    </source>
</reference>
<dbReference type="Gene3D" id="3.40.50.1980">
    <property type="entry name" value="Nitrogenase molybdenum iron protein domain"/>
    <property type="match status" value="2"/>
</dbReference>
<dbReference type="PANTHER" id="PTHR30535:SF34">
    <property type="entry name" value="MOLYBDATE-BINDING PROTEIN MOLA"/>
    <property type="match status" value="1"/>
</dbReference>
<dbReference type="GeneID" id="42798080"/>
<dbReference type="SUPFAM" id="SSF53807">
    <property type="entry name" value="Helical backbone' metal receptor"/>
    <property type="match status" value="1"/>
</dbReference>
<keyword evidence="1" id="KW-0472">Membrane</keyword>
<keyword evidence="1" id="KW-0812">Transmembrane</keyword>
<name>A0A650CN70_9CREN</name>
<dbReference type="PROSITE" id="PS50983">
    <property type="entry name" value="FE_B12_PBP"/>
    <property type="match status" value="1"/>
</dbReference>
<dbReference type="InterPro" id="IPR002491">
    <property type="entry name" value="ABC_transptr_periplasmic_BD"/>
</dbReference>
<dbReference type="EMBL" id="CP045483">
    <property type="protein sequence ID" value="QGR19112.1"/>
    <property type="molecule type" value="Genomic_DNA"/>
</dbReference>
<dbReference type="KEGG" id="sazo:D1868_03375"/>
<dbReference type="PANTHER" id="PTHR30535">
    <property type="entry name" value="VITAMIN B12-BINDING PROTEIN"/>
    <property type="match status" value="1"/>
</dbReference>
<dbReference type="AlphaFoldDB" id="A0A650CN70"/>
<accession>A0A650CN70</accession>
<dbReference type="OrthoDB" id="24039at2157"/>
<proteinExistence type="predicted"/>
<gene>
    <name evidence="3" type="ORF">D1868_03375</name>
</gene>
<protein>
    <submittedName>
        <fullName evidence="3">ABC transporter substrate-binding protein</fullName>
    </submittedName>
</protein>
<keyword evidence="4" id="KW-1185">Reference proteome</keyword>
<dbReference type="RefSeq" id="WP_156005542.1">
    <property type="nucleotide sequence ID" value="NZ_CP045483.1"/>
</dbReference>
<evidence type="ECO:0000259" key="2">
    <source>
        <dbReference type="PROSITE" id="PS50983"/>
    </source>
</evidence>
<evidence type="ECO:0000256" key="1">
    <source>
        <dbReference type="SAM" id="Phobius"/>
    </source>
</evidence>
<dbReference type="Proteomes" id="UP000423396">
    <property type="component" value="Chromosome"/>
</dbReference>
<keyword evidence="1" id="KW-1133">Transmembrane helix</keyword>